<keyword evidence="3" id="KW-1185">Reference proteome</keyword>
<reference evidence="2" key="1">
    <citation type="submission" date="2023-07" db="EMBL/GenBank/DDBJ databases">
        <title>Genomic Encyclopedia of Type Strains, Phase IV (KMG-IV): sequencing the most valuable type-strain genomes for metagenomic binning, comparative biology and taxonomic classification.</title>
        <authorList>
            <person name="Goeker M."/>
        </authorList>
    </citation>
    <scope>NUCLEOTIDE SEQUENCE</scope>
    <source>
        <strain evidence="2">DSM 26174</strain>
    </source>
</reference>
<keyword evidence="1" id="KW-0472">Membrane</keyword>
<dbReference type="SUPFAM" id="SSF82714">
    <property type="entry name" value="Multidrug efflux transporter AcrB TolC docking domain, DN and DC subdomains"/>
    <property type="match status" value="1"/>
</dbReference>
<dbReference type="InterPro" id="IPR027463">
    <property type="entry name" value="AcrB_DN_DC_subdom"/>
</dbReference>
<dbReference type="GO" id="GO:0005886">
    <property type="term" value="C:plasma membrane"/>
    <property type="evidence" value="ECO:0007669"/>
    <property type="project" value="TreeGrafter"/>
</dbReference>
<feature type="transmembrane region" description="Helical" evidence="1">
    <location>
        <begin position="924"/>
        <end position="941"/>
    </location>
</feature>
<dbReference type="AlphaFoldDB" id="A0AAE3XQN1"/>
<feature type="transmembrane region" description="Helical" evidence="1">
    <location>
        <begin position="953"/>
        <end position="976"/>
    </location>
</feature>
<sequence length="986" mass="111075">MAIFLGLMAAMSLPVGLLPDAEIPELLIKVEAEGYSPQDVENNILSIIRKDLMSLERLKDLESKSSNNEGVIRLYFDHGTKMDFIYLEVNEIIDRLSSVFPDNIPRPKIIKINSTDLPMLTLHVMPNFGVDFVQTSKLVKNTIKRRLEQIAGVSLVDYNGMSEEVISIKPQIDKMDALGVNIDQLVETIERANINLGTILLKDGQMSYNLNLSLFAYEESDIANLTLRLPSDDLVSLKHVANVERASSDDKGSHYYNSHKAIAINIHKKHDAVYDDVREDISDLVSNLESEYEGLSIKYSQDQHRFLKASIGSLKSNLFFGGIFAFIVLFVFMGNWRAPLLIGILIPVSFILTFLCFYLLNVSINIISLSGMTLGLGMMIDNGIIVIESISNRLKLETNRATAICKGVSDVAPSLISSSLTTIAVFVPLIYMDGWTGALFTDQAMAIALTLGMSLLTSFILIPILSNLFIDDSSQQVENIFYLKVRAYYRKMYDWINAKKHRALVLSFSLLFPAICVVFIINVDSFPEIENKNFILEIDWKEPIHISENEKRKNEIDSLLMNFIQLNTSNIGLTQYSQQLNYQSYRRSSFYLEFLDESSIVDGRKSLRTFMDSNYPNAVYNVVDAPNSFNMLFKNSTPYLEARIYNNRSNYPLSSEKINAWKDKEAVYHALDWKGMQESQILEASIKMDHLNLYNINFNEFKKSLLLIGKENIVAKLRNYGEVKKVLLRSDNANLSQQLKGTFVKNNDNILFPISKFIDLSYSLDFDDIYADNHGVFQSIIWQDANGLSEIEHLKSHCHSIGTITATKGQFIDNQLMLSKLIKILCVCLLLLYFILAAQFESLLQPMIVVLTIPLGISGALLLLYLTNNTLNVMSLMGIIIMLGVLVNDSILKIDATNKIIKNKKNDYDVSEALKMSGNQRLKPILMTTITTILAVLPVLFSSNLGADLQQSLVISIVGGLTVGTVSALFVVPSIYKLFYKPIWKS</sequence>
<dbReference type="SUPFAM" id="SSF82693">
    <property type="entry name" value="Multidrug efflux transporter AcrB pore domain, PN1, PN2, PC1 and PC2 subdomains"/>
    <property type="match status" value="2"/>
</dbReference>
<dbReference type="Gene3D" id="3.30.70.1440">
    <property type="entry name" value="Multidrug efflux transporter AcrB pore domain"/>
    <property type="match status" value="1"/>
</dbReference>
<gene>
    <name evidence="2" type="ORF">HNQ88_004430</name>
</gene>
<feature type="transmembrane region" description="Helical" evidence="1">
    <location>
        <begin position="340"/>
        <end position="360"/>
    </location>
</feature>
<dbReference type="Gene3D" id="3.30.70.1430">
    <property type="entry name" value="Multidrug efflux transporter AcrB pore domain"/>
    <property type="match status" value="2"/>
</dbReference>
<keyword evidence="1" id="KW-1133">Transmembrane helix</keyword>
<feature type="transmembrane region" description="Helical" evidence="1">
    <location>
        <begin position="314"/>
        <end position="333"/>
    </location>
</feature>
<comment type="caution">
    <text evidence="2">The sequence shown here is derived from an EMBL/GenBank/DDBJ whole genome shotgun (WGS) entry which is preliminary data.</text>
</comment>
<feature type="transmembrane region" description="Helical" evidence="1">
    <location>
        <begin position="848"/>
        <end position="867"/>
    </location>
</feature>
<dbReference type="InterPro" id="IPR001036">
    <property type="entry name" value="Acrflvin-R"/>
</dbReference>
<dbReference type="SUPFAM" id="SSF82866">
    <property type="entry name" value="Multidrug efflux transporter AcrB transmembrane domain"/>
    <property type="match status" value="2"/>
</dbReference>
<feature type="transmembrane region" description="Helical" evidence="1">
    <location>
        <begin position="503"/>
        <end position="523"/>
    </location>
</feature>
<feature type="transmembrane region" description="Helical" evidence="1">
    <location>
        <begin position="411"/>
        <end position="432"/>
    </location>
</feature>
<dbReference type="PANTHER" id="PTHR32063">
    <property type="match status" value="1"/>
</dbReference>
<dbReference type="Gene3D" id="3.30.2090.10">
    <property type="entry name" value="Multidrug efflux transporter AcrB TolC docking domain, DN and DC subdomains"/>
    <property type="match status" value="2"/>
</dbReference>
<feature type="transmembrane region" description="Helical" evidence="1">
    <location>
        <begin position="444"/>
        <end position="465"/>
    </location>
</feature>
<evidence type="ECO:0000256" key="1">
    <source>
        <dbReference type="SAM" id="Phobius"/>
    </source>
</evidence>
<dbReference type="PRINTS" id="PR00702">
    <property type="entry name" value="ACRIFLAVINRP"/>
</dbReference>
<dbReference type="Pfam" id="PF00873">
    <property type="entry name" value="ACR_tran"/>
    <property type="match status" value="1"/>
</dbReference>
<dbReference type="EMBL" id="JAVDQD010000007">
    <property type="protein sequence ID" value="MDR6241352.1"/>
    <property type="molecule type" value="Genomic_DNA"/>
</dbReference>
<proteinExistence type="predicted"/>
<protein>
    <submittedName>
        <fullName evidence="2">Multidrug efflux pump subunit AcrB</fullName>
    </submittedName>
</protein>
<dbReference type="Gene3D" id="3.30.70.1320">
    <property type="entry name" value="Multidrug efflux transporter AcrB pore domain like"/>
    <property type="match status" value="1"/>
</dbReference>
<accession>A0AAE3XQN1</accession>
<keyword evidence="1" id="KW-0812">Transmembrane</keyword>
<dbReference type="Gene3D" id="1.20.1640.10">
    <property type="entry name" value="Multidrug efflux transporter AcrB transmembrane domain"/>
    <property type="match status" value="2"/>
</dbReference>
<name>A0AAE3XQN1_9BACT</name>
<evidence type="ECO:0000313" key="3">
    <source>
        <dbReference type="Proteomes" id="UP001185092"/>
    </source>
</evidence>
<organism evidence="2 3">
    <name type="scientific">Aureibacter tunicatorum</name>
    <dbReference type="NCBI Taxonomy" id="866807"/>
    <lineage>
        <taxon>Bacteria</taxon>
        <taxon>Pseudomonadati</taxon>
        <taxon>Bacteroidota</taxon>
        <taxon>Cytophagia</taxon>
        <taxon>Cytophagales</taxon>
        <taxon>Persicobacteraceae</taxon>
        <taxon>Aureibacter</taxon>
    </lineage>
</organism>
<feature type="transmembrane region" description="Helical" evidence="1">
    <location>
        <begin position="873"/>
        <end position="892"/>
    </location>
</feature>
<dbReference type="Proteomes" id="UP001185092">
    <property type="component" value="Unassembled WGS sequence"/>
</dbReference>
<dbReference type="PANTHER" id="PTHR32063:SF0">
    <property type="entry name" value="SWARMING MOTILITY PROTEIN SWRC"/>
    <property type="match status" value="1"/>
</dbReference>
<dbReference type="GO" id="GO:0042910">
    <property type="term" value="F:xenobiotic transmembrane transporter activity"/>
    <property type="evidence" value="ECO:0007669"/>
    <property type="project" value="TreeGrafter"/>
</dbReference>
<evidence type="ECO:0000313" key="2">
    <source>
        <dbReference type="EMBL" id="MDR6241352.1"/>
    </source>
</evidence>
<feature type="transmembrane region" description="Helical" evidence="1">
    <location>
        <begin position="817"/>
        <end position="836"/>
    </location>
</feature>